<evidence type="ECO:0000313" key="3">
    <source>
        <dbReference type="Proteomes" id="UP000076825"/>
    </source>
</evidence>
<reference evidence="2 3" key="1">
    <citation type="submission" date="2016-04" db="EMBL/GenBank/DDBJ databases">
        <authorList>
            <consortium name="Pathogen Informatics"/>
        </authorList>
    </citation>
    <scope>NUCLEOTIDE SEQUENCE [LARGE SCALE GENOMIC DNA]</scope>
    <source>
        <strain evidence="2 3">H044680328</strain>
    </source>
</reference>
<keyword evidence="1" id="KW-0732">Signal</keyword>
<dbReference type="KEGG" id="btrm:SAMEA390648702994"/>
<keyword evidence="3" id="KW-1185">Reference proteome</keyword>
<evidence type="ECO:0000313" key="2">
    <source>
        <dbReference type="EMBL" id="SAI71980.1"/>
    </source>
</evidence>
<sequence>MTLILSFPRRLAACCLLGISGAAAQAQPLPMGQALALDAMPGAPTAIRWAA</sequence>
<dbReference type="EMBL" id="LT546645">
    <property type="protein sequence ID" value="SAI71980.1"/>
    <property type="molecule type" value="Genomic_DNA"/>
</dbReference>
<accession>A0A157SND4</accession>
<name>A0A157SND4_9BORD</name>
<dbReference type="PATRIC" id="fig|123899.6.peg.2987"/>
<gene>
    <name evidence="2" type="ORF">SAMEA3906487_02994</name>
</gene>
<organism evidence="2 3">
    <name type="scientific">Bordetella trematum</name>
    <dbReference type="NCBI Taxonomy" id="123899"/>
    <lineage>
        <taxon>Bacteria</taxon>
        <taxon>Pseudomonadati</taxon>
        <taxon>Pseudomonadota</taxon>
        <taxon>Betaproteobacteria</taxon>
        <taxon>Burkholderiales</taxon>
        <taxon>Alcaligenaceae</taxon>
        <taxon>Bordetella</taxon>
    </lineage>
</organism>
<dbReference type="Proteomes" id="UP000076825">
    <property type="component" value="Chromosome 1"/>
</dbReference>
<dbReference type="STRING" id="123899.SAMEA3906487_02994"/>
<dbReference type="RefSeq" id="WP_231940019.1">
    <property type="nucleotide sequence ID" value="NZ_LT546645.1"/>
</dbReference>
<proteinExistence type="predicted"/>
<dbReference type="AlphaFoldDB" id="A0A157SND4"/>
<protein>
    <submittedName>
        <fullName evidence="2">Uncharacterized protein</fullName>
    </submittedName>
</protein>
<evidence type="ECO:0000256" key="1">
    <source>
        <dbReference type="SAM" id="SignalP"/>
    </source>
</evidence>
<feature type="signal peptide" evidence="1">
    <location>
        <begin position="1"/>
        <end position="26"/>
    </location>
</feature>
<feature type="chain" id="PRO_5007616405" evidence="1">
    <location>
        <begin position="27"/>
        <end position="51"/>
    </location>
</feature>